<evidence type="ECO:0000256" key="5">
    <source>
        <dbReference type="SAM" id="Phobius"/>
    </source>
</evidence>
<evidence type="ECO:0000256" key="3">
    <source>
        <dbReference type="ARBA" id="ARBA00022989"/>
    </source>
</evidence>
<dbReference type="SUPFAM" id="SSF90123">
    <property type="entry name" value="ABC transporter transmembrane region"/>
    <property type="match status" value="1"/>
</dbReference>
<dbReference type="InterPro" id="IPR011527">
    <property type="entry name" value="ABC1_TM_dom"/>
</dbReference>
<reference evidence="7 8" key="1">
    <citation type="submission" date="2023-05" db="EMBL/GenBank/DDBJ databases">
        <title>Sedimentitalea sp. nov. JM2-8.</title>
        <authorList>
            <person name="Huang J."/>
        </authorList>
    </citation>
    <scope>NUCLEOTIDE SEQUENCE [LARGE SCALE GENOMIC DNA]</scope>
    <source>
        <strain evidence="7 8">JM2-8</strain>
    </source>
</reference>
<dbReference type="EMBL" id="JASNJE010000019">
    <property type="protein sequence ID" value="MDK3074363.1"/>
    <property type="molecule type" value="Genomic_DNA"/>
</dbReference>
<feature type="transmembrane region" description="Helical" evidence="5">
    <location>
        <begin position="232"/>
        <end position="254"/>
    </location>
</feature>
<comment type="subcellular location">
    <subcellularLocation>
        <location evidence="1">Cell membrane</location>
        <topology evidence="1">Multi-pass membrane protein</topology>
    </subcellularLocation>
</comment>
<keyword evidence="3 5" id="KW-1133">Transmembrane helix</keyword>
<protein>
    <submittedName>
        <fullName evidence="7">ABC transporter transmembrane domain-containing protein</fullName>
    </submittedName>
</protein>
<feature type="transmembrane region" description="Helical" evidence="5">
    <location>
        <begin position="157"/>
        <end position="175"/>
    </location>
</feature>
<keyword evidence="4 5" id="KW-0472">Membrane</keyword>
<comment type="caution">
    <text evidence="7">The sequence shown here is derived from an EMBL/GenBank/DDBJ whole genome shotgun (WGS) entry which is preliminary data.</text>
</comment>
<proteinExistence type="predicted"/>
<keyword evidence="2 5" id="KW-0812">Transmembrane</keyword>
<dbReference type="PANTHER" id="PTHR43394">
    <property type="entry name" value="ATP-DEPENDENT PERMEASE MDL1, MITOCHONDRIAL"/>
    <property type="match status" value="1"/>
</dbReference>
<evidence type="ECO:0000259" key="6">
    <source>
        <dbReference type="PROSITE" id="PS50929"/>
    </source>
</evidence>
<accession>A0ABT7FGW9</accession>
<gene>
    <name evidence="7" type="ORF">QO034_14765</name>
</gene>
<evidence type="ECO:0000313" key="8">
    <source>
        <dbReference type="Proteomes" id="UP001227126"/>
    </source>
</evidence>
<dbReference type="Proteomes" id="UP001227126">
    <property type="component" value="Unassembled WGS sequence"/>
</dbReference>
<feature type="transmembrane region" description="Helical" evidence="5">
    <location>
        <begin position="53"/>
        <end position="75"/>
    </location>
</feature>
<dbReference type="RefSeq" id="WP_284486296.1">
    <property type="nucleotide sequence ID" value="NZ_JASNJE010000019.1"/>
</dbReference>
<dbReference type="PANTHER" id="PTHR43394:SF1">
    <property type="entry name" value="ATP-BINDING CASSETTE SUB-FAMILY B MEMBER 10, MITOCHONDRIAL"/>
    <property type="match status" value="1"/>
</dbReference>
<evidence type="ECO:0000256" key="2">
    <source>
        <dbReference type="ARBA" id="ARBA00022692"/>
    </source>
</evidence>
<feature type="transmembrane region" description="Helical" evidence="5">
    <location>
        <begin position="128"/>
        <end position="151"/>
    </location>
</feature>
<dbReference type="Gene3D" id="1.20.1560.10">
    <property type="entry name" value="ABC transporter type 1, transmembrane domain"/>
    <property type="match status" value="1"/>
</dbReference>
<dbReference type="InterPro" id="IPR036640">
    <property type="entry name" value="ABC1_TM_sf"/>
</dbReference>
<evidence type="ECO:0000256" key="1">
    <source>
        <dbReference type="ARBA" id="ARBA00004651"/>
    </source>
</evidence>
<dbReference type="InterPro" id="IPR039421">
    <property type="entry name" value="Type_1_exporter"/>
</dbReference>
<evidence type="ECO:0000256" key="4">
    <source>
        <dbReference type="ARBA" id="ARBA00023136"/>
    </source>
</evidence>
<feature type="domain" description="ABC transmembrane type-1" evidence="6">
    <location>
        <begin position="17"/>
        <end position="289"/>
    </location>
</feature>
<organism evidence="7 8">
    <name type="scientific">Sedimentitalea xiamensis</name>
    <dbReference type="NCBI Taxonomy" id="3050037"/>
    <lineage>
        <taxon>Bacteria</taxon>
        <taxon>Pseudomonadati</taxon>
        <taxon>Pseudomonadota</taxon>
        <taxon>Alphaproteobacteria</taxon>
        <taxon>Rhodobacterales</taxon>
        <taxon>Paracoccaceae</taxon>
        <taxon>Sedimentitalea</taxon>
    </lineage>
</organism>
<evidence type="ECO:0000313" key="7">
    <source>
        <dbReference type="EMBL" id="MDK3074363.1"/>
    </source>
</evidence>
<dbReference type="PROSITE" id="PS50929">
    <property type="entry name" value="ABC_TM1F"/>
    <property type="match status" value="1"/>
</dbReference>
<dbReference type="Pfam" id="PF00664">
    <property type="entry name" value="ABC_membrane"/>
    <property type="match status" value="1"/>
</dbReference>
<name>A0ABT7FGW9_9RHOB</name>
<sequence length="313" mass="34096">MIELYLAIWRSSGRRQLILILLSLAVAGLSAVPLSYQKDIINALSEAEIGASALFLMCAEMMGIVLLSLFLKWLVSYRSGTLGEDITRRLRKHLYENSDASVRSDGKQIPQGTLATTISAEAEELGKFAGGAVSNPVVQIGTLIAVVGFIATSQPGLGVIALAMITPQVIIVLITQRKVNELVARRVRILRGATNQLVRQHDSAPDITIEEEFDAIFETRRQMFIWKLSTKFVLSSLNAAATVGVLAFGGWLVLQGRTDVGTVVAATMGLARLQSPTSFLIAFYRQVSAARVKFDLVRELVEIAPRRPSKMAV</sequence>
<keyword evidence="8" id="KW-1185">Reference proteome</keyword>